<dbReference type="EC" id="6.1.1.20" evidence="15"/>
<dbReference type="PANTHER" id="PTHR10947:SF0">
    <property type="entry name" value="PHENYLALANINE--TRNA LIGASE BETA SUBUNIT"/>
    <property type="match status" value="1"/>
</dbReference>
<keyword evidence="12 15" id="KW-0648">Protein biosynthesis</keyword>
<dbReference type="InterPro" id="IPR005121">
    <property type="entry name" value="Fdx_antiC-bd"/>
</dbReference>
<dbReference type="InterPro" id="IPR005147">
    <property type="entry name" value="tRNA_synthase_B5-dom"/>
</dbReference>
<dbReference type="GO" id="GO:0000049">
    <property type="term" value="F:tRNA binding"/>
    <property type="evidence" value="ECO:0007669"/>
    <property type="project" value="UniProtKB-UniRule"/>
</dbReference>
<evidence type="ECO:0000256" key="3">
    <source>
        <dbReference type="ARBA" id="ARBA00011209"/>
    </source>
</evidence>
<evidence type="ECO:0000256" key="9">
    <source>
        <dbReference type="ARBA" id="ARBA00022840"/>
    </source>
</evidence>
<dbReference type="EMBL" id="JAAKYA010000077">
    <property type="protein sequence ID" value="NGO39964.1"/>
    <property type="molecule type" value="Genomic_DNA"/>
</dbReference>
<keyword evidence="10 15" id="KW-0460">Magnesium</keyword>
<comment type="caution">
    <text evidence="20">The sequence shown here is derived from an EMBL/GenBank/DDBJ whole genome shotgun (WGS) entry which is preliminary data.</text>
</comment>
<dbReference type="GO" id="GO:0005524">
    <property type="term" value="F:ATP binding"/>
    <property type="evidence" value="ECO:0007669"/>
    <property type="project" value="UniProtKB-UniRule"/>
</dbReference>
<evidence type="ECO:0000256" key="6">
    <source>
        <dbReference type="ARBA" id="ARBA00022598"/>
    </source>
</evidence>
<evidence type="ECO:0000259" key="17">
    <source>
        <dbReference type="PROSITE" id="PS50886"/>
    </source>
</evidence>
<evidence type="ECO:0000259" key="19">
    <source>
        <dbReference type="PROSITE" id="PS51483"/>
    </source>
</evidence>
<dbReference type="PROSITE" id="PS51447">
    <property type="entry name" value="FDX_ACB"/>
    <property type="match status" value="1"/>
</dbReference>
<accession>A0A6M1RXA9</accession>
<dbReference type="AlphaFoldDB" id="A0A6M1RXA9"/>
<reference evidence="20 21" key="1">
    <citation type="submission" date="2020-02" db="EMBL/GenBank/DDBJ databases">
        <title>Draft genome sequence of Limisphaera ngatamarikiensis NGM72.4T, a thermophilic Verrucomicrobia grouped in subdivision 3.</title>
        <authorList>
            <person name="Carere C.R."/>
            <person name="Steen J."/>
            <person name="Hugenholtz P."/>
            <person name="Stott M.B."/>
        </authorList>
    </citation>
    <scope>NUCLEOTIDE SEQUENCE [LARGE SCALE GENOMIC DNA]</scope>
    <source>
        <strain evidence="20 21">NGM72.4</strain>
    </source>
</reference>
<dbReference type="Proteomes" id="UP000477311">
    <property type="component" value="Unassembled WGS sequence"/>
</dbReference>
<dbReference type="InterPro" id="IPR041616">
    <property type="entry name" value="PheRS_beta_core"/>
</dbReference>
<dbReference type="SMART" id="SM00873">
    <property type="entry name" value="B3_4"/>
    <property type="match status" value="1"/>
</dbReference>
<dbReference type="PROSITE" id="PS50886">
    <property type="entry name" value="TRBD"/>
    <property type="match status" value="1"/>
</dbReference>
<evidence type="ECO:0000313" key="21">
    <source>
        <dbReference type="Proteomes" id="UP000477311"/>
    </source>
</evidence>
<evidence type="ECO:0000256" key="15">
    <source>
        <dbReference type="HAMAP-Rule" id="MF_00283"/>
    </source>
</evidence>
<keyword evidence="4 15" id="KW-0963">Cytoplasm</keyword>
<dbReference type="SUPFAM" id="SSF55681">
    <property type="entry name" value="Class II aaRS and biotin synthetases"/>
    <property type="match status" value="1"/>
</dbReference>
<dbReference type="PROSITE" id="PS51483">
    <property type="entry name" value="B5"/>
    <property type="match status" value="1"/>
</dbReference>
<evidence type="ECO:0000256" key="16">
    <source>
        <dbReference type="PROSITE-ProRule" id="PRU00209"/>
    </source>
</evidence>
<dbReference type="InterPro" id="IPR045864">
    <property type="entry name" value="aa-tRNA-synth_II/BPL/LPL"/>
</dbReference>
<comment type="similarity">
    <text evidence="2 15">Belongs to the phenylalanyl-tRNA synthetase beta subunit family. Type 1 subfamily.</text>
</comment>
<dbReference type="InterPro" id="IPR004532">
    <property type="entry name" value="Phe-tRNA-ligase_IIc_bsu_bact"/>
</dbReference>
<dbReference type="NCBIfam" id="TIGR00472">
    <property type="entry name" value="pheT_bact"/>
    <property type="match status" value="1"/>
</dbReference>
<dbReference type="FunFam" id="3.30.70.380:FF:000001">
    <property type="entry name" value="Phenylalanine--tRNA ligase beta subunit"/>
    <property type="match status" value="1"/>
</dbReference>
<dbReference type="InterPro" id="IPR020825">
    <property type="entry name" value="Phe-tRNA_synthase-like_B3/B4"/>
</dbReference>
<gene>
    <name evidence="15" type="primary">pheT</name>
    <name evidence="20" type="ORF">G4L39_11265</name>
</gene>
<dbReference type="InterPro" id="IPR036690">
    <property type="entry name" value="Fdx_antiC-bd_sf"/>
</dbReference>
<evidence type="ECO:0000256" key="13">
    <source>
        <dbReference type="ARBA" id="ARBA00023146"/>
    </source>
</evidence>
<dbReference type="InterPro" id="IPR002547">
    <property type="entry name" value="tRNA-bd_dom"/>
</dbReference>
<dbReference type="Pfam" id="PF03147">
    <property type="entry name" value="FDX-ACB"/>
    <property type="match status" value="1"/>
</dbReference>
<feature type="binding site" evidence="15">
    <location>
        <position position="480"/>
    </location>
    <ligand>
        <name>Mg(2+)</name>
        <dbReference type="ChEBI" id="CHEBI:18420"/>
        <note>shared with alpha subunit</note>
    </ligand>
</feature>
<comment type="subunit">
    <text evidence="3 15">Tetramer of two alpha and two beta subunits.</text>
</comment>
<feature type="domain" description="B5" evidence="19">
    <location>
        <begin position="417"/>
        <end position="493"/>
    </location>
</feature>
<evidence type="ECO:0000313" key="20">
    <source>
        <dbReference type="EMBL" id="NGO39964.1"/>
    </source>
</evidence>
<dbReference type="SMART" id="SM00874">
    <property type="entry name" value="B5"/>
    <property type="match status" value="1"/>
</dbReference>
<dbReference type="Gene3D" id="3.30.930.10">
    <property type="entry name" value="Bira Bifunctional Protein, Domain 2"/>
    <property type="match status" value="1"/>
</dbReference>
<keyword evidence="13 15" id="KW-0030">Aminoacyl-tRNA synthetase</keyword>
<dbReference type="Gene3D" id="2.40.50.140">
    <property type="entry name" value="Nucleic acid-binding proteins"/>
    <property type="match status" value="1"/>
</dbReference>
<comment type="cofactor">
    <cofactor evidence="15">
        <name>Mg(2+)</name>
        <dbReference type="ChEBI" id="CHEBI:18420"/>
    </cofactor>
    <text evidence="15">Binds 2 magnesium ions per tetramer.</text>
</comment>
<dbReference type="PANTHER" id="PTHR10947">
    <property type="entry name" value="PHENYLALANYL-TRNA SYNTHETASE BETA CHAIN AND LEUCINE-RICH REPEAT-CONTAINING PROTEIN 47"/>
    <property type="match status" value="1"/>
</dbReference>
<dbReference type="Pfam" id="PF03483">
    <property type="entry name" value="B3_4"/>
    <property type="match status" value="1"/>
</dbReference>
<keyword evidence="7 15" id="KW-0479">Metal-binding</keyword>
<evidence type="ECO:0000256" key="1">
    <source>
        <dbReference type="ARBA" id="ARBA00004496"/>
    </source>
</evidence>
<dbReference type="CDD" id="cd00769">
    <property type="entry name" value="PheRS_beta_core"/>
    <property type="match status" value="1"/>
</dbReference>
<comment type="catalytic activity">
    <reaction evidence="14 15">
        <text>tRNA(Phe) + L-phenylalanine + ATP = L-phenylalanyl-tRNA(Phe) + AMP + diphosphate + H(+)</text>
        <dbReference type="Rhea" id="RHEA:19413"/>
        <dbReference type="Rhea" id="RHEA-COMP:9668"/>
        <dbReference type="Rhea" id="RHEA-COMP:9699"/>
        <dbReference type="ChEBI" id="CHEBI:15378"/>
        <dbReference type="ChEBI" id="CHEBI:30616"/>
        <dbReference type="ChEBI" id="CHEBI:33019"/>
        <dbReference type="ChEBI" id="CHEBI:58095"/>
        <dbReference type="ChEBI" id="CHEBI:78442"/>
        <dbReference type="ChEBI" id="CHEBI:78531"/>
        <dbReference type="ChEBI" id="CHEBI:456215"/>
        <dbReference type="EC" id="6.1.1.20"/>
    </reaction>
</comment>
<dbReference type="Pfam" id="PF03484">
    <property type="entry name" value="B5"/>
    <property type="match status" value="1"/>
</dbReference>
<keyword evidence="6 15" id="KW-0436">Ligase</keyword>
<keyword evidence="21" id="KW-1185">Reference proteome</keyword>
<evidence type="ECO:0000256" key="14">
    <source>
        <dbReference type="ARBA" id="ARBA00049255"/>
    </source>
</evidence>
<dbReference type="GO" id="GO:0004826">
    <property type="term" value="F:phenylalanine-tRNA ligase activity"/>
    <property type="evidence" value="ECO:0007669"/>
    <property type="project" value="UniProtKB-UniRule"/>
</dbReference>
<protein>
    <recommendedName>
        <fullName evidence="15">Phenylalanine--tRNA ligase beta subunit</fullName>
        <ecNumber evidence="15">6.1.1.20</ecNumber>
    </recommendedName>
    <alternativeName>
        <fullName evidence="15">Phenylalanyl-tRNA synthetase beta subunit</fullName>
        <shortName evidence="15">PheRS</shortName>
    </alternativeName>
</protein>
<dbReference type="GO" id="GO:0009328">
    <property type="term" value="C:phenylalanine-tRNA ligase complex"/>
    <property type="evidence" value="ECO:0007669"/>
    <property type="project" value="TreeGrafter"/>
</dbReference>
<keyword evidence="9 15" id="KW-0067">ATP-binding</keyword>
<dbReference type="GO" id="GO:0000287">
    <property type="term" value="F:magnesium ion binding"/>
    <property type="evidence" value="ECO:0007669"/>
    <property type="project" value="UniProtKB-UniRule"/>
</dbReference>
<dbReference type="HAMAP" id="MF_00283">
    <property type="entry name" value="Phe_tRNA_synth_beta1"/>
    <property type="match status" value="1"/>
</dbReference>
<dbReference type="CDD" id="cd02796">
    <property type="entry name" value="tRNA_bind_bactPheRS"/>
    <property type="match status" value="1"/>
</dbReference>
<proteinExistence type="inferred from homology"/>
<keyword evidence="11 16" id="KW-0694">RNA-binding</keyword>
<dbReference type="SMART" id="SM00896">
    <property type="entry name" value="FDX-ACB"/>
    <property type="match status" value="1"/>
</dbReference>
<dbReference type="SUPFAM" id="SSF46955">
    <property type="entry name" value="Putative DNA-binding domain"/>
    <property type="match status" value="1"/>
</dbReference>
<dbReference type="RefSeq" id="WP_165108277.1">
    <property type="nucleotide sequence ID" value="NZ_JAAKYA010000077.1"/>
</dbReference>
<evidence type="ECO:0000256" key="5">
    <source>
        <dbReference type="ARBA" id="ARBA00022555"/>
    </source>
</evidence>
<dbReference type="FunFam" id="3.50.40.10:FF:000001">
    <property type="entry name" value="Phenylalanine--tRNA ligase beta subunit"/>
    <property type="match status" value="1"/>
</dbReference>
<dbReference type="InterPro" id="IPR012340">
    <property type="entry name" value="NA-bd_OB-fold"/>
</dbReference>
<evidence type="ECO:0000256" key="8">
    <source>
        <dbReference type="ARBA" id="ARBA00022741"/>
    </source>
</evidence>
<dbReference type="Pfam" id="PF17759">
    <property type="entry name" value="tRNA_synthFbeta"/>
    <property type="match status" value="1"/>
</dbReference>
<dbReference type="GO" id="GO:0006432">
    <property type="term" value="P:phenylalanyl-tRNA aminoacylation"/>
    <property type="evidence" value="ECO:0007669"/>
    <property type="project" value="UniProtKB-UniRule"/>
</dbReference>
<comment type="subcellular location">
    <subcellularLocation>
        <location evidence="1 15">Cytoplasm</location>
    </subcellularLocation>
</comment>
<dbReference type="SUPFAM" id="SSF54991">
    <property type="entry name" value="Anticodon-binding domain of PheRS"/>
    <property type="match status" value="1"/>
</dbReference>
<dbReference type="Pfam" id="PF01588">
    <property type="entry name" value="tRNA_bind"/>
    <property type="match status" value="1"/>
</dbReference>
<evidence type="ECO:0000256" key="4">
    <source>
        <dbReference type="ARBA" id="ARBA00022490"/>
    </source>
</evidence>
<dbReference type="InterPro" id="IPR005146">
    <property type="entry name" value="B3/B4_tRNA-bd"/>
</dbReference>
<evidence type="ECO:0000256" key="11">
    <source>
        <dbReference type="ARBA" id="ARBA00022884"/>
    </source>
</evidence>
<keyword evidence="5 16" id="KW-0820">tRNA-binding</keyword>
<feature type="domain" description="FDX-ACB" evidence="18">
    <location>
        <begin position="718"/>
        <end position="811"/>
    </location>
</feature>
<dbReference type="Gene3D" id="3.30.56.10">
    <property type="match status" value="2"/>
</dbReference>
<evidence type="ECO:0000256" key="7">
    <source>
        <dbReference type="ARBA" id="ARBA00022723"/>
    </source>
</evidence>
<feature type="binding site" evidence="15">
    <location>
        <position position="481"/>
    </location>
    <ligand>
        <name>Mg(2+)</name>
        <dbReference type="ChEBI" id="CHEBI:18420"/>
        <note>shared with alpha subunit</note>
    </ligand>
</feature>
<evidence type="ECO:0000256" key="10">
    <source>
        <dbReference type="ARBA" id="ARBA00022842"/>
    </source>
</evidence>
<evidence type="ECO:0000256" key="2">
    <source>
        <dbReference type="ARBA" id="ARBA00008653"/>
    </source>
</evidence>
<dbReference type="InterPro" id="IPR045060">
    <property type="entry name" value="Phe-tRNA-ligase_IIc_bsu"/>
</dbReference>
<evidence type="ECO:0000259" key="18">
    <source>
        <dbReference type="PROSITE" id="PS51447"/>
    </source>
</evidence>
<dbReference type="SUPFAM" id="SSF50249">
    <property type="entry name" value="Nucleic acid-binding proteins"/>
    <property type="match status" value="1"/>
</dbReference>
<feature type="domain" description="TRNA-binding" evidence="17">
    <location>
        <begin position="39"/>
        <end position="153"/>
    </location>
</feature>
<name>A0A6M1RXA9_9BACT</name>
<dbReference type="InterPro" id="IPR009061">
    <property type="entry name" value="DNA-bd_dom_put_sf"/>
</dbReference>
<evidence type="ECO:0000256" key="12">
    <source>
        <dbReference type="ARBA" id="ARBA00022917"/>
    </source>
</evidence>
<dbReference type="Gene3D" id="3.30.70.380">
    <property type="entry name" value="Ferrodoxin-fold anticodon-binding domain"/>
    <property type="match status" value="1"/>
</dbReference>
<organism evidence="20 21">
    <name type="scientific">Limisphaera ngatamarikiensis</name>
    <dbReference type="NCBI Taxonomy" id="1324935"/>
    <lineage>
        <taxon>Bacteria</taxon>
        <taxon>Pseudomonadati</taxon>
        <taxon>Verrucomicrobiota</taxon>
        <taxon>Verrucomicrobiia</taxon>
        <taxon>Limisphaerales</taxon>
        <taxon>Limisphaeraceae</taxon>
        <taxon>Limisphaera</taxon>
    </lineage>
</organism>
<sequence length="813" mass="90617">MRITLNWLRQYVDVEETPEALAERLTMLGLEVEGIRRIAGELEGVVIAQIRSRDPVPGSDKLSVCRVFDGQQERTIICGAQNHKPGDKVALILPGHALPLKPGEKEPLVIRERKVFGILSQGMMCSPRELGLSEDGEGLLILPEDAPVGRPLAEYLGRPGGDVVFDLELTPNRPDLAGVIGIARELAAATGRELRLPPVGDLGEYQQDPSAQAQVDLQVEEPELCPRYVARLIRNVRIGPSPDWLRQMLERVGMRSINNVVDVTNYVMLECGQPLHAFDADLLARDESGRITLRVRRARPGERFVTLDGQEHELQSDMLLIADAGKGVALAGIMGGQNSEVRPETKHILLESAWFLPTNIRRTSKRLGLRSESSYRFERGADPGITEWASRRAAQLILQLAGGELARGHVEFHPSPAPPRRIRLRYDRTTRILGVTIPPEQQRRHLEALQLRTVAHDEQSATFEIPSWRHDLKREIDLIEEIERLYGVERVPATPPRGALGSHPADEEFDQLSRIRRLCCGLGLDEAQGQTLISDRAALLTGAESALVKLANPLSSDMNTLRPSLLPGLLDSLRHNVTRKNPDVALFEIGRVFCRDNGSVREERRLGLALTGRRHPVFWTGEGREAKYDLADVRGVLDELFDHLGLRGISFHRRAEMTPLFVESATIQQGRQVVGELGLVSPLVAREYDLRDPVILAEVNLDWLLARRCDKRTFQPLPLYPAIRRDVAMVVPETVTHADVLRVVQQARVEHLEQVQVFDVFRGGSIPAGCKSLAYAFTYRAADRTLTDAEANALHARVVEALRRGLQATIREG</sequence>
<feature type="binding site" evidence="15">
    <location>
        <position position="471"/>
    </location>
    <ligand>
        <name>Mg(2+)</name>
        <dbReference type="ChEBI" id="CHEBI:18420"/>
        <note>shared with alpha subunit</note>
    </ligand>
</feature>
<feature type="binding site" evidence="15">
    <location>
        <position position="477"/>
    </location>
    <ligand>
        <name>Mg(2+)</name>
        <dbReference type="ChEBI" id="CHEBI:18420"/>
        <note>shared with alpha subunit</note>
    </ligand>
</feature>
<dbReference type="SUPFAM" id="SSF56037">
    <property type="entry name" value="PheT/TilS domain"/>
    <property type="match status" value="1"/>
</dbReference>
<keyword evidence="8 15" id="KW-0547">Nucleotide-binding</keyword>
<dbReference type="InterPro" id="IPR033714">
    <property type="entry name" value="tRNA_bind_bactPheRS"/>
</dbReference>
<dbReference type="Gene3D" id="3.50.40.10">
    <property type="entry name" value="Phenylalanyl-trna Synthetase, Chain B, domain 3"/>
    <property type="match status" value="1"/>
</dbReference>